<dbReference type="InterPro" id="IPR053147">
    <property type="entry name" value="Hsp_HslJ-like"/>
</dbReference>
<gene>
    <name evidence="3" type="ORF">KG103_15060</name>
</gene>
<organism evidence="3 4">
    <name type="scientific">Cellulomonas wangleii</name>
    <dbReference type="NCBI Taxonomy" id="2816956"/>
    <lineage>
        <taxon>Bacteria</taxon>
        <taxon>Bacillati</taxon>
        <taxon>Actinomycetota</taxon>
        <taxon>Actinomycetes</taxon>
        <taxon>Micrococcales</taxon>
        <taxon>Cellulomonadaceae</taxon>
        <taxon>Cellulomonas</taxon>
    </lineage>
</organism>
<evidence type="ECO:0000313" key="3">
    <source>
        <dbReference type="EMBL" id="QVI61751.1"/>
    </source>
</evidence>
<evidence type="ECO:0000259" key="2">
    <source>
        <dbReference type="Pfam" id="PF03724"/>
    </source>
</evidence>
<dbReference type="EMBL" id="CP074405">
    <property type="protein sequence ID" value="QVI61751.1"/>
    <property type="molecule type" value="Genomic_DNA"/>
</dbReference>
<proteinExistence type="predicted"/>
<feature type="compositionally biased region" description="Low complexity" evidence="1">
    <location>
        <begin position="1"/>
        <end position="16"/>
    </location>
</feature>
<feature type="compositionally biased region" description="Basic residues" evidence="1">
    <location>
        <begin position="17"/>
        <end position="31"/>
    </location>
</feature>
<dbReference type="PANTHER" id="PTHR35535">
    <property type="entry name" value="HEAT SHOCK PROTEIN HSLJ"/>
    <property type="match status" value="1"/>
</dbReference>
<dbReference type="RefSeq" id="WP_207339326.1">
    <property type="nucleotide sequence ID" value="NZ_CP074405.1"/>
</dbReference>
<reference evidence="3 4" key="1">
    <citation type="submission" date="2021-05" db="EMBL/GenBank/DDBJ databases">
        <title>Novel species in genus Cellulomonas.</title>
        <authorList>
            <person name="Zhang G."/>
        </authorList>
    </citation>
    <scope>NUCLEOTIDE SEQUENCE [LARGE SCALE GENOMIC DNA]</scope>
    <source>
        <strain evidence="4">zg-ZUI222</strain>
    </source>
</reference>
<dbReference type="Pfam" id="PF03724">
    <property type="entry name" value="META"/>
    <property type="match status" value="1"/>
</dbReference>
<evidence type="ECO:0000313" key="4">
    <source>
        <dbReference type="Proteomes" id="UP000677804"/>
    </source>
</evidence>
<name>A0ABX8D5L5_9CELL</name>
<feature type="region of interest" description="Disordered" evidence="1">
    <location>
        <begin position="52"/>
        <end position="74"/>
    </location>
</feature>
<dbReference type="PANTHER" id="PTHR35535:SF1">
    <property type="entry name" value="HEAT SHOCK PROTEIN HSLJ"/>
    <property type="match status" value="1"/>
</dbReference>
<feature type="domain" description="DUF306" evidence="2">
    <location>
        <begin position="76"/>
        <end position="175"/>
    </location>
</feature>
<feature type="compositionally biased region" description="Low complexity" evidence="1">
    <location>
        <begin position="52"/>
        <end position="73"/>
    </location>
</feature>
<evidence type="ECO:0000256" key="1">
    <source>
        <dbReference type="SAM" id="MobiDB-lite"/>
    </source>
</evidence>
<feature type="region of interest" description="Disordered" evidence="1">
    <location>
        <begin position="1"/>
        <end position="33"/>
    </location>
</feature>
<dbReference type="Gene3D" id="2.40.128.270">
    <property type="match status" value="1"/>
</dbReference>
<sequence>MARTTGRGHGPATAGRTARRGGRPRAGRARRTPATALLVGALLLVAACTTGTEPTGGTTTDGGSTATGTPGTGDRTDGAWALTSGEVDGAALTVTGGAPVTLLVEDGRVSGTSGCNTYTGAVDTTDGWSVGDVGLTRMACEPAVMALETAYLDALARVDAAELTDDGLELTGPDVVLTFVADPNAA</sequence>
<protein>
    <submittedName>
        <fullName evidence="3">META domain-containing protein</fullName>
    </submittedName>
</protein>
<dbReference type="InterPro" id="IPR038670">
    <property type="entry name" value="HslJ-like_sf"/>
</dbReference>
<keyword evidence="4" id="KW-1185">Reference proteome</keyword>
<accession>A0ABX8D5L5</accession>
<dbReference type="Proteomes" id="UP000677804">
    <property type="component" value="Chromosome"/>
</dbReference>
<dbReference type="InterPro" id="IPR005184">
    <property type="entry name" value="DUF306_Meta_HslJ"/>
</dbReference>